<comment type="caution">
    <text evidence="1">The sequence shown here is derived from an EMBL/GenBank/DDBJ whole genome shotgun (WGS) entry which is preliminary data.</text>
</comment>
<dbReference type="RefSeq" id="WP_208311949.1">
    <property type="nucleotide sequence ID" value="NZ_JAELYA010000001.1"/>
</dbReference>
<name>A0ABS3TKG0_9PSED</name>
<sequence length="302" mass="34037">MSTSARLYQKLKAKASEPERNPIRGQWFNIRLQPDLLAGEQFNIGVGFVDPNGTVHSRFTDDLVRLTCFYDERIDLEEMSFLVDLAAAHYDRASFHDVMLKVISPQIVLGDLAYASGQSVTSILDDFFHETISLVSFADESKAPKPRFQGSSNELLREEVFAWMRQHHHMVAKHIIPADPRFRVRSADQSDLQEHQVELPLRRPGKAAGTIISANCKTLQTAELRILQGAINLATAMRHLENERFGMFILRPDENSGLPEQSLTKFDDLIDESVWKLRDAGVHVGVESSVPELGQEIVSWAA</sequence>
<keyword evidence="2" id="KW-1185">Reference proteome</keyword>
<reference evidence="1 2" key="1">
    <citation type="submission" date="2020-12" db="EMBL/GenBank/DDBJ databases">
        <title>Pseudomonas schmalbachii sp. nov. isolated from millipede gut.</title>
        <authorList>
            <person name="Shelomi M."/>
        </authorList>
    </citation>
    <scope>NUCLEOTIDE SEQUENCE [LARGE SCALE GENOMIC DNA]</scope>
    <source>
        <strain evidence="1 2">Milli4</strain>
    </source>
</reference>
<gene>
    <name evidence="1" type="ORF">JFY56_02825</name>
</gene>
<evidence type="ECO:0000313" key="2">
    <source>
        <dbReference type="Proteomes" id="UP000669060"/>
    </source>
</evidence>
<protein>
    <recommendedName>
        <fullName evidence="3">DUF1828 domain-containing protein</fullName>
    </recommendedName>
</protein>
<evidence type="ECO:0000313" key="1">
    <source>
        <dbReference type="EMBL" id="MBO3274151.1"/>
    </source>
</evidence>
<proteinExistence type="predicted"/>
<organism evidence="1 2">
    <name type="scientific">Pseudomonas schmalbachii</name>
    <dbReference type="NCBI Taxonomy" id="2816993"/>
    <lineage>
        <taxon>Bacteria</taxon>
        <taxon>Pseudomonadati</taxon>
        <taxon>Pseudomonadota</taxon>
        <taxon>Gammaproteobacteria</taxon>
        <taxon>Pseudomonadales</taxon>
        <taxon>Pseudomonadaceae</taxon>
        <taxon>Pseudomonas</taxon>
    </lineage>
</organism>
<accession>A0ABS3TKG0</accession>
<dbReference type="Proteomes" id="UP000669060">
    <property type="component" value="Unassembled WGS sequence"/>
</dbReference>
<evidence type="ECO:0008006" key="3">
    <source>
        <dbReference type="Google" id="ProtNLM"/>
    </source>
</evidence>
<dbReference type="EMBL" id="JAELYA010000001">
    <property type="protein sequence ID" value="MBO3274151.1"/>
    <property type="molecule type" value="Genomic_DNA"/>
</dbReference>